<evidence type="ECO:0000313" key="2">
    <source>
        <dbReference type="Proteomes" id="UP000549971"/>
    </source>
</evidence>
<keyword evidence="2" id="KW-1185">Reference proteome</keyword>
<dbReference type="EMBL" id="JACHMY010000001">
    <property type="protein sequence ID" value="MBB5837273.1"/>
    <property type="molecule type" value="Genomic_DNA"/>
</dbReference>
<reference evidence="1 2" key="1">
    <citation type="submission" date="2020-08" db="EMBL/GenBank/DDBJ databases">
        <title>Sequencing the genomes of 1000 actinobacteria strains.</title>
        <authorList>
            <person name="Klenk H.-P."/>
        </authorList>
    </citation>
    <scope>NUCLEOTIDE SEQUENCE [LARGE SCALE GENOMIC DNA]</scope>
    <source>
        <strain evidence="1 2">DSM 28967</strain>
    </source>
</reference>
<accession>A0A7W9MVR2</accession>
<dbReference type="Proteomes" id="UP000549971">
    <property type="component" value="Unassembled WGS sequence"/>
</dbReference>
<name>A0A7W9MVR2_9ACTN</name>
<gene>
    <name evidence="1" type="ORF">HDA39_004007</name>
</gene>
<comment type="caution">
    <text evidence="1">The sequence shown here is derived from an EMBL/GenBank/DDBJ whole genome shotgun (WGS) entry which is preliminary data.</text>
</comment>
<sequence>MRDDRLPEPAELHAHLSRRYRLDWGDLPDRQSIVAEFGVNATERSLALLARAARVEPRVTADMLASMDGAMFRTTSRIA</sequence>
<organism evidence="1 2">
    <name type="scientific">Kribbella italica</name>
    <dbReference type="NCBI Taxonomy" id="1540520"/>
    <lineage>
        <taxon>Bacteria</taxon>
        <taxon>Bacillati</taxon>
        <taxon>Actinomycetota</taxon>
        <taxon>Actinomycetes</taxon>
        <taxon>Propionibacteriales</taxon>
        <taxon>Kribbellaceae</taxon>
        <taxon>Kribbella</taxon>
    </lineage>
</organism>
<dbReference type="AlphaFoldDB" id="A0A7W9MVR2"/>
<dbReference type="RefSeq" id="WP_184797144.1">
    <property type="nucleotide sequence ID" value="NZ_JACHMY010000001.1"/>
</dbReference>
<evidence type="ECO:0000313" key="1">
    <source>
        <dbReference type="EMBL" id="MBB5837273.1"/>
    </source>
</evidence>
<proteinExistence type="predicted"/>
<protein>
    <submittedName>
        <fullName evidence="1">Uncharacterized protein</fullName>
    </submittedName>
</protein>